<evidence type="ECO:0000313" key="1">
    <source>
        <dbReference type="EMBL" id="KOF01526.1"/>
    </source>
</evidence>
<name>A0A0L8AGV8_9BACT</name>
<proteinExistence type="predicted"/>
<dbReference type="Proteomes" id="UP000036908">
    <property type="component" value="Unassembled WGS sequence"/>
</dbReference>
<comment type="caution">
    <text evidence="1">The sequence shown here is derived from an EMBL/GenBank/DDBJ whole genome shotgun (WGS) entry which is preliminary data.</text>
</comment>
<dbReference type="InterPro" id="IPR025316">
    <property type="entry name" value="DUF4221"/>
</dbReference>
<dbReference type="AlphaFoldDB" id="A0A0L8AGV8"/>
<dbReference type="OrthoDB" id="828261at2"/>
<gene>
    <name evidence="1" type="ORF">OB69_16775</name>
</gene>
<keyword evidence="2" id="KW-1185">Reference proteome</keyword>
<dbReference type="Pfam" id="PF13970">
    <property type="entry name" value="DUF4221"/>
    <property type="match status" value="1"/>
</dbReference>
<dbReference type="PATRIC" id="fig|1566026.4.peg.1792"/>
<reference evidence="2" key="1">
    <citation type="submission" date="2014-11" db="EMBL/GenBank/DDBJ databases">
        <title>Genome sequencing of Roseivirga sp. D-25.</title>
        <authorList>
            <person name="Selvaratnam C."/>
            <person name="Thevarajoo S."/>
            <person name="Goh K.M."/>
            <person name="Eee R."/>
            <person name="Chan K.-G."/>
            <person name="Chong C.S."/>
        </authorList>
    </citation>
    <scope>NUCLEOTIDE SEQUENCE [LARGE SCALE GENOMIC DNA]</scope>
    <source>
        <strain evidence="2">D-25</strain>
    </source>
</reference>
<evidence type="ECO:0008006" key="3">
    <source>
        <dbReference type="Google" id="ProtNLM"/>
    </source>
</evidence>
<evidence type="ECO:0000313" key="2">
    <source>
        <dbReference type="Proteomes" id="UP000036908"/>
    </source>
</evidence>
<dbReference type="EMBL" id="JSVA01000022">
    <property type="protein sequence ID" value="KOF01526.1"/>
    <property type="molecule type" value="Genomic_DNA"/>
</dbReference>
<organism evidence="1 2">
    <name type="scientific">Roseivirga seohaensis subsp. aquiponti</name>
    <dbReference type="NCBI Taxonomy" id="1566026"/>
    <lineage>
        <taxon>Bacteria</taxon>
        <taxon>Pseudomonadati</taxon>
        <taxon>Bacteroidota</taxon>
        <taxon>Cytophagia</taxon>
        <taxon>Cytophagales</taxon>
        <taxon>Roseivirgaceae</taxon>
        <taxon>Roseivirga</taxon>
    </lineage>
</organism>
<sequence>MYLVINRVGLITNSNKKYFLILFLLLFWACSTQKENVNGDALGKFELEKVGEKVFYLDSTLAPYNQSILTFEQDGTTKLSIFNHLNVSVNVFDYSTGQIEKQIGFLKDGPDGIGPISNMGHFMQNSDSIFFFNHWQSRVHLMNAKGEKLRSYDVGIGDDSEEQSKQGFHMMVSPISQAFKNGDRLFISVQNAGANPFDDQRLIYMIELNLRTGEREYHSLPQPLMLNNFWGVYTPFASSLAFNPNKEQFSLSYTKNPEVDIISISNLDSIQESKSVKSEYMREMKPLPKRNDTPTLYGYSFNELSDLTNMQGFYMNYIYDPYKDVYYRVALHERTSEQYEKGKSGFRLSIIVVDSNFEKLDELELTEGLYEYQTSFVSREGLHLARQIDYQPDEDQLVFDVFSSKK</sequence>
<accession>A0A0L8AGV8</accession>
<protein>
    <recommendedName>
        <fullName evidence="3">DUF4221 domain-containing protein</fullName>
    </recommendedName>
</protein>